<dbReference type="OrthoDB" id="92161at2759"/>
<dbReference type="Gene3D" id="3.40.50.880">
    <property type="match status" value="1"/>
</dbReference>
<dbReference type="AlphaFoldDB" id="A0A4T0X414"/>
<keyword evidence="3" id="KW-1185">Reference proteome</keyword>
<protein>
    <recommendedName>
        <fullName evidence="1">Glutamine amidotransferase domain-containing protein</fullName>
    </recommendedName>
</protein>
<accession>A0A4T0X414</accession>
<proteinExistence type="predicted"/>
<dbReference type="PROSITE" id="PS51273">
    <property type="entry name" value="GATASE_TYPE_1"/>
    <property type="match status" value="1"/>
</dbReference>
<dbReference type="PANTHER" id="PTHR42695">
    <property type="entry name" value="GLUTAMINE AMIDOTRANSFERASE YLR126C-RELATED"/>
    <property type="match status" value="1"/>
</dbReference>
<dbReference type="InterPro" id="IPR044992">
    <property type="entry name" value="ChyE-like"/>
</dbReference>
<dbReference type="GO" id="GO:0005829">
    <property type="term" value="C:cytosol"/>
    <property type="evidence" value="ECO:0007669"/>
    <property type="project" value="TreeGrafter"/>
</dbReference>
<organism evidence="2 3">
    <name type="scientific">Pichia inconspicua</name>
    <dbReference type="NCBI Taxonomy" id="52247"/>
    <lineage>
        <taxon>Eukaryota</taxon>
        <taxon>Fungi</taxon>
        <taxon>Dikarya</taxon>
        <taxon>Ascomycota</taxon>
        <taxon>Saccharomycotina</taxon>
        <taxon>Pichiomycetes</taxon>
        <taxon>Pichiales</taxon>
        <taxon>Pichiaceae</taxon>
        <taxon>Pichia</taxon>
    </lineage>
</organism>
<comment type="caution">
    <text evidence="2">The sequence shown here is derived from an EMBL/GenBank/DDBJ whole genome shotgun (WGS) entry which is preliminary data.</text>
</comment>
<feature type="domain" description="Glutamine amidotransferase" evidence="1">
    <location>
        <begin position="78"/>
        <end position="178"/>
    </location>
</feature>
<dbReference type="EMBL" id="SELW01000193">
    <property type="protein sequence ID" value="TID30138.1"/>
    <property type="molecule type" value="Genomic_DNA"/>
</dbReference>
<dbReference type="Proteomes" id="UP000307173">
    <property type="component" value="Unassembled WGS sequence"/>
</dbReference>
<dbReference type="InterPro" id="IPR029062">
    <property type="entry name" value="Class_I_gatase-like"/>
</dbReference>
<evidence type="ECO:0000313" key="2">
    <source>
        <dbReference type="EMBL" id="TID30138.1"/>
    </source>
</evidence>
<dbReference type="STRING" id="52247.A0A4T0X414"/>
<dbReference type="SUPFAM" id="SSF52317">
    <property type="entry name" value="Class I glutamine amidotransferase-like"/>
    <property type="match status" value="1"/>
</dbReference>
<evidence type="ECO:0000259" key="1">
    <source>
        <dbReference type="Pfam" id="PF00117"/>
    </source>
</evidence>
<dbReference type="GO" id="GO:0005634">
    <property type="term" value="C:nucleus"/>
    <property type="evidence" value="ECO:0007669"/>
    <property type="project" value="TreeGrafter"/>
</dbReference>
<sequence>MKIAIVLLDNYITSNGDFGELGKELLERVIDGEFIIFDYFNDRSFPDESLFDLIYLTGSRNDAFLQDSFTNELVFKVERVLKSDCKLLGVCYGHQIICRAIGLKVIRNPLGWEMGLTKIKGEIEFSINEMHRDIVEFDELILQKNRLTIIGSTKICQIQGLRDDNFKFLTFQGHPEFNNDITLEMVQSHLNKGDIDEEFAKDCNNRSNCNSSSNVERIIAQFIKSL</sequence>
<dbReference type="PANTHER" id="PTHR42695:SF5">
    <property type="entry name" value="GLUTAMINE AMIDOTRANSFERASE YLR126C-RELATED"/>
    <property type="match status" value="1"/>
</dbReference>
<reference evidence="2 3" key="1">
    <citation type="journal article" date="2019" name="Front. Genet.">
        <title>Whole-Genome Sequencing of the Opportunistic Yeast Pathogen Candida inconspicua Uncovers Its Hybrid Origin.</title>
        <authorList>
            <person name="Mixao V."/>
            <person name="Hansen A.P."/>
            <person name="Saus E."/>
            <person name="Boekhout T."/>
            <person name="Lass-Florl C."/>
            <person name="Gabaldon T."/>
        </authorList>
    </citation>
    <scope>NUCLEOTIDE SEQUENCE [LARGE SCALE GENOMIC DNA]</scope>
    <source>
        <strain evidence="2 3">CBS 180</strain>
    </source>
</reference>
<gene>
    <name evidence="2" type="ORF">CANINC_001300</name>
</gene>
<dbReference type="InterPro" id="IPR017926">
    <property type="entry name" value="GATASE"/>
</dbReference>
<name>A0A4T0X414_9ASCO</name>
<evidence type="ECO:0000313" key="3">
    <source>
        <dbReference type="Proteomes" id="UP000307173"/>
    </source>
</evidence>
<dbReference type="Pfam" id="PF00117">
    <property type="entry name" value="GATase"/>
    <property type="match status" value="1"/>
</dbReference>